<gene>
    <name evidence="2" type="ORF">MOMUL_29060</name>
</gene>
<sequence length="279" mass="31389">MSVKLEEGRVRQAVQSLLAMFRDGELPEKAARTFINARAGYGKPSDKWSLGNKLLMLINGTEDARGYQQWREAGRQVKKGAKAIYILAPMTRKVTQKVVDEETGEEKQEEKIIVTGFRGVPVFRYEDTEGEPLPQVDYSPPELPPLYEVARRFGVEVKYLPFIGQAAGAYRPGQKQVILYSHDVDVFFHELAHAVHNTIRPLKGGQHRDQEIVAETVACVLCELYGAKGYLWHGWEYIKHYAGQEPKAALKAIMAVLNEVEEVLERIFAAAGMDTDKVA</sequence>
<feature type="domain" description="N-terminal" evidence="1">
    <location>
        <begin position="66"/>
        <end position="123"/>
    </location>
</feature>
<organism evidence="2 3">
    <name type="scientific">Moorella mulderi DSM 14980</name>
    <dbReference type="NCBI Taxonomy" id="1122241"/>
    <lineage>
        <taxon>Bacteria</taxon>
        <taxon>Bacillati</taxon>
        <taxon>Bacillota</taxon>
        <taxon>Clostridia</taxon>
        <taxon>Neomoorellales</taxon>
        <taxon>Neomoorellaceae</taxon>
        <taxon>Neomoorella</taxon>
    </lineage>
</organism>
<dbReference type="Proteomes" id="UP000075670">
    <property type="component" value="Unassembled WGS sequence"/>
</dbReference>
<dbReference type="PATRIC" id="fig|1122241.3.peg.3094"/>
<evidence type="ECO:0000313" key="3">
    <source>
        <dbReference type="Proteomes" id="UP000075670"/>
    </source>
</evidence>
<accession>A0A151AT49</accession>
<evidence type="ECO:0000313" key="2">
    <source>
        <dbReference type="EMBL" id="KYH30762.1"/>
    </source>
</evidence>
<comment type="caution">
    <text evidence="2">The sequence shown here is derived from an EMBL/GenBank/DDBJ whole genome shotgun (WGS) entry which is preliminary data.</text>
</comment>
<protein>
    <recommendedName>
        <fullName evidence="1">N-terminal domain-containing protein</fullName>
    </recommendedName>
</protein>
<name>A0A151AT49_9FIRM</name>
<keyword evidence="3" id="KW-1185">Reference proteome</keyword>
<evidence type="ECO:0000259" key="1">
    <source>
        <dbReference type="Pfam" id="PF08401"/>
    </source>
</evidence>
<reference evidence="2 3" key="1">
    <citation type="submission" date="2016-02" db="EMBL/GenBank/DDBJ databases">
        <title>Genome sequence of Moorella mulderi DSM 14980.</title>
        <authorList>
            <person name="Poehlein A."/>
            <person name="Daniel R."/>
        </authorList>
    </citation>
    <scope>NUCLEOTIDE SEQUENCE [LARGE SCALE GENOMIC DNA]</scope>
    <source>
        <strain evidence="2 3">DSM 14980</strain>
    </source>
</reference>
<dbReference type="RefSeq" id="WP_201786533.1">
    <property type="nucleotide sequence ID" value="NZ_LTBC01000021.1"/>
</dbReference>
<dbReference type="GO" id="GO:0003697">
    <property type="term" value="F:single-stranded DNA binding"/>
    <property type="evidence" value="ECO:0007669"/>
    <property type="project" value="InterPro"/>
</dbReference>
<proteinExistence type="predicted"/>
<dbReference type="InterPro" id="IPR013610">
    <property type="entry name" value="ArdC_N"/>
</dbReference>
<dbReference type="AlphaFoldDB" id="A0A151AT49"/>
<dbReference type="Pfam" id="PF08401">
    <property type="entry name" value="ArdcN"/>
    <property type="match status" value="1"/>
</dbReference>
<dbReference type="EMBL" id="LTBC01000021">
    <property type="protein sequence ID" value="KYH30762.1"/>
    <property type="molecule type" value="Genomic_DNA"/>
</dbReference>